<dbReference type="InterPro" id="IPR011009">
    <property type="entry name" value="Kinase-like_dom_sf"/>
</dbReference>
<organism evidence="1 2">
    <name type="scientific">Diatrype stigma</name>
    <dbReference type="NCBI Taxonomy" id="117547"/>
    <lineage>
        <taxon>Eukaryota</taxon>
        <taxon>Fungi</taxon>
        <taxon>Dikarya</taxon>
        <taxon>Ascomycota</taxon>
        <taxon>Pezizomycotina</taxon>
        <taxon>Sordariomycetes</taxon>
        <taxon>Xylariomycetidae</taxon>
        <taxon>Xylariales</taxon>
        <taxon>Diatrypaceae</taxon>
        <taxon>Diatrype</taxon>
    </lineage>
</organism>
<keyword evidence="2" id="KW-1185">Reference proteome</keyword>
<proteinExistence type="predicted"/>
<protein>
    <recommendedName>
        <fullName evidence="3">Aminoglycoside phosphotransferase domain-containing protein</fullName>
    </recommendedName>
</protein>
<dbReference type="Proteomes" id="UP001320420">
    <property type="component" value="Unassembled WGS sequence"/>
</dbReference>
<accession>A0AAN9UD24</accession>
<gene>
    <name evidence="1" type="ORF">SLS62_011055</name>
</gene>
<evidence type="ECO:0008006" key="3">
    <source>
        <dbReference type="Google" id="ProtNLM"/>
    </source>
</evidence>
<evidence type="ECO:0000313" key="1">
    <source>
        <dbReference type="EMBL" id="KAK7740614.1"/>
    </source>
</evidence>
<reference evidence="1 2" key="1">
    <citation type="submission" date="2024-02" db="EMBL/GenBank/DDBJ databases">
        <title>De novo assembly and annotation of 12 fungi associated with fruit tree decline syndrome in Ontario, Canada.</title>
        <authorList>
            <person name="Sulman M."/>
            <person name="Ellouze W."/>
            <person name="Ilyukhin E."/>
        </authorList>
    </citation>
    <scope>NUCLEOTIDE SEQUENCE [LARGE SCALE GENOMIC DNA]</scope>
    <source>
        <strain evidence="1 2">M11/M66-122</strain>
    </source>
</reference>
<sequence length="220" mass="24344">MSRADKFDELAIGRTDTKRYQECEAVAKTILGDGYAIAPVEHQGPLGYTFVGTPTAPKYVISFRFEADRFDPETLRLAKAIHGGSKLQSLVVYKMSYLPGRDFRSLASQEAQLSKKRAITRRTTLVKSLARQVLKPYSRHYYARPHKQPRKHASASRWCGASSPFLFGPLGAKVLAHGDLSSGNVLLDDENTWDITSILGWSASSTSASVQSFAVDLWST</sequence>
<comment type="caution">
    <text evidence="1">The sequence shown here is derived from an EMBL/GenBank/DDBJ whole genome shotgun (WGS) entry which is preliminary data.</text>
</comment>
<dbReference type="EMBL" id="JAKJXP020000167">
    <property type="protein sequence ID" value="KAK7740614.1"/>
    <property type="molecule type" value="Genomic_DNA"/>
</dbReference>
<dbReference type="AlphaFoldDB" id="A0AAN9UD24"/>
<evidence type="ECO:0000313" key="2">
    <source>
        <dbReference type="Proteomes" id="UP001320420"/>
    </source>
</evidence>
<dbReference type="SUPFAM" id="SSF56112">
    <property type="entry name" value="Protein kinase-like (PK-like)"/>
    <property type="match status" value="1"/>
</dbReference>
<name>A0AAN9UD24_9PEZI</name>